<organism evidence="7 8">
    <name type="scientific">Bugula neritina</name>
    <name type="common">Brown bryozoan</name>
    <name type="synonym">Sertularia neritina</name>
    <dbReference type="NCBI Taxonomy" id="10212"/>
    <lineage>
        <taxon>Eukaryota</taxon>
        <taxon>Metazoa</taxon>
        <taxon>Spiralia</taxon>
        <taxon>Lophotrochozoa</taxon>
        <taxon>Bryozoa</taxon>
        <taxon>Gymnolaemata</taxon>
        <taxon>Cheilostomatida</taxon>
        <taxon>Flustrina</taxon>
        <taxon>Buguloidea</taxon>
        <taxon>Bugulidae</taxon>
        <taxon>Bugula</taxon>
    </lineage>
</organism>
<feature type="transmembrane region" description="Helical" evidence="5">
    <location>
        <begin position="306"/>
        <end position="325"/>
    </location>
</feature>
<protein>
    <recommendedName>
        <fullName evidence="6">G-protein coupled receptors family 2 profile 2 domain-containing protein</fullName>
    </recommendedName>
</protein>
<evidence type="ECO:0000313" key="7">
    <source>
        <dbReference type="EMBL" id="KAF6020669.1"/>
    </source>
</evidence>
<evidence type="ECO:0000256" key="4">
    <source>
        <dbReference type="ARBA" id="ARBA00023136"/>
    </source>
</evidence>
<keyword evidence="3 5" id="KW-1133">Transmembrane helix</keyword>
<dbReference type="PANTHER" id="PTHR45902:SF4">
    <property type="entry name" value="G-PROTEIN COUPLED RECEPTORS FAMILY 2 PROFILE 2 DOMAIN-CONTAINING PROTEIN"/>
    <property type="match status" value="1"/>
</dbReference>
<evidence type="ECO:0000256" key="2">
    <source>
        <dbReference type="ARBA" id="ARBA00022692"/>
    </source>
</evidence>
<dbReference type="EMBL" id="VXIV02003154">
    <property type="protein sequence ID" value="KAF6020669.1"/>
    <property type="molecule type" value="Genomic_DNA"/>
</dbReference>
<name>A0A7J7J3B0_BUGNE</name>
<accession>A0A7J7J3B0</accession>
<feature type="transmembrane region" description="Helical" evidence="5">
    <location>
        <begin position="331"/>
        <end position="354"/>
    </location>
</feature>
<evidence type="ECO:0000256" key="5">
    <source>
        <dbReference type="SAM" id="Phobius"/>
    </source>
</evidence>
<comment type="subcellular location">
    <subcellularLocation>
        <location evidence="1">Membrane</location>
        <topology evidence="1">Multi-pass membrane protein</topology>
    </subcellularLocation>
</comment>
<dbReference type="GO" id="GO:0004888">
    <property type="term" value="F:transmembrane signaling receptor activity"/>
    <property type="evidence" value="ECO:0007669"/>
    <property type="project" value="InterPro"/>
</dbReference>
<dbReference type="PROSITE" id="PS50261">
    <property type="entry name" value="G_PROTEIN_RECEP_F2_4"/>
    <property type="match status" value="1"/>
</dbReference>
<evidence type="ECO:0000313" key="8">
    <source>
        <dbReference type="Proteomes" id="UP000593567"/>
    </source>
</evidence>
<dbReference type="AlphaFoldDB" id="A0A7J7J3B0"/>
<dbReference type="OrthoDB" id="6134459at2759"/>
<dbReference type="InterPro" id="IPR017981">
    <property type="entry name" value="GPCR_2-like_7TM"/>
</dbReference>
<dbReference type="GO" id="GO:0007166">
    <property type="term" value="P:cell surface receptor signaling pathway"/>
    <property type="evidence" value="ECO:0007669"/>
    <property type="project" value="InterPro"/>
</dbReference>
<dbReference type="InterPro" id="IPR053231">
    <property type="entry name" value="GPCR_LN-TM7"/>
</dbReference>
<sequence>MGAPTPRFSIIPEISLLNSVVILYEPTKFNFQVQIKKSASLGVELLFSTFNNDSLNSQCVEYSLTSNQTSWLICRNCELQRTSDQTHSNDYLLWNDEIWVCTETAVPEFVLALMTTSLSILFILIYIVYYFTKLKRTVTGKFVVGSMITLMFGLLFYCLINKIKSFISCRIIASCTQYFLIAVHTWTNAVGNLIIKGISSLKLASQSIWKKYAYYAAYAWLTPLIFVIIAHSLDAAKPHNLYPVFSKIICFIASGWIRLLVFTGPIYLLVMVNITMCIIASFTVIKSGNKIAVDDKQRTLKKVFTIVKLQVIFGFHWFILLFTEIKGPHQTGLWIALNVFMTLQGVTAVLAQLVTSANIRKDMK</sequence>
<keyword evidence="2 5" id="KW-0812">Transmembrane</keyword>
<comment type="caution">
    <text evidence="7">The sequence shown here is derived from an EMBL/GenBank/DDBJ whole genome shotgun (WGS) entry which is preliminary data.</text>
</comment>
<feature type="transmembrane region" description="Helical" evidence="5">
    <location>
        <begin position="215"/>
        <end position="233"/>
    </location>
</feature>
<evidence type="ECO:0000259" key="6">
    <source>
        <dbReference type="PROSITE" id="PS50261"/>
    </source>
</evidence>
<feature type="transmembrane region" description="Helical" evidence="5">
    <location>
        <begin position="171"/>
        <end position="195"/>
    </location>
</feature>
<keyword evidence="8" id="KW-1185">Reference proteome</keyword>
<gene>
    <name evidence="7" type="ORF">EB796_021039</name>
</gene>
<proteinExistence type="predicted"/>
<dbReference type="PANTHER" id="PTHR45902">
    <property type="entry name" value="LATROPHILIN RECEPTOR-LIKE PROTEIN A"/>
    <property type="match status" value="1"/>
</dbReference>
<feature type="transmembrane region" description="Helical" evidence="5">
    <location>
        <begin position="138"/>
        <end position="159"/>
    </location>
</feature>
<feature type="transmembrane region" description="Helical" evidence="5">
    <location>
        <begin position="266"/>
        <end position="285"/>
    </location>
</feature>
<keyword evidence="4 5" id="KW-0472">Membrane</keyword>
<reference evidence="7" key="1">
    <citation type="submission" date="2020-06" db="EMBL/GenBank/DDBJ databases">
        <title>Draft genome of Bugula neritina, a colonial animal packing powerful symbionts and potential medicines.</title>
        <authorList>
            <person name="Rayko M."/>
        </authorList>
    </citation>
    <scope>NUCLEOTIDE SEQUENCE [LARGE SCALE GENOMIC DNA]</scope>
    <source>
        <strain evidence="7">Kwan_BN1</strain>
    </source>
</reference>
<evidence type="ECO:0000256" key="1">
    <source>
        <dbReference type="ARBA" id="ARBA00004141"/>
    </source>
</evidence>
<evidence type="ECO:0000256" key="3">
    <source>
        <dbReference type="ARBA" id="ARBA00022989"/>
    </source>
</evidence>
<dbReference type="Gene3D" id="1.20.1070.10">
    <property type="entry name" value="Rhodopsin 7-helix transmembrane proteins"/>
    <property type="match status" value="1"/>
</dbReference>
<dbReference type="Proteomes" id="UP000593567">
    <property type="component" value="Unassembled WGS sequence"/>
</dbReference>
<feature type="domain" description="G-protein coupled receptors family 2 profile 2" evidence="6">
    <location>
        <begin position="106"/>
        <end position="356"/>
    </location>
</feature>
<feature type="transmembrane region" description="Helical" evidence="5">
    <location>
        <begin position="109"/>
        <end position="132"/>
    </location>
</feature>
<dbReference type="GO" id="GO:0016020">
    <property type="term" value="C:membrane"/>
    <property type="evidence" value="ECO:0007669"/>
    <property type="project" value="UniProtKB-SubCell"/>
</dbReference>